<feature type="compositionally biased region" description="Basic residues" evidence="1">
    <location>
        <begin position="661"/>
        <end position="670"/>
    </location>
</feature>
<dbReference type="InterPro" id="IPR011022">
    <property type="entry name" value="Arrestin_C-like"/>
</dbReference>
<feature type="compositionally biased region" description="Polar residues" evidence="1">
    <location>
        <begin position="1"/>
        <end position="15"/>
    </location>
</feature>
<dbReference type="AlphaFoldDB" id="U1GLA8"/>
<evidence type="ECO:0000313" key="4">
    <source>
        <dbReference type="Proteomes" id="UP000019373"/>
    </source>
</evidence>
<dbReference type="RefSeq" id="XP_007801723.1">
    <property type="nucleotide sequence ID" value="XM_007803532.1"/>
</dbReference>
<dbReference type="Proteomes" id="UP000019373">
    <property type="component" value="Unassembled WGS sequence"/>
</dbReference>
<dbReference type="InterPro" id="IPR014756">
    <property type="entry name" value="Ig_E-set"/>
</dbReference>
<dbReference type="EMBL" id="KE721068">
    <property type="protein sequence ID" value="ERF72646.1"/>
    <property type="molecule type" value="Genomic_DNA"/>
</dbReference>
<keyword evidence="4" id="KW-1185">Reference proteome</keyword>
<feature type="region of interest" description="Disordered" evidence="1">
    <location>
        <begin position="87"/>
        <end position="118"/>
    </location>
</feature>
<dbReference type="SUPFAM" id="SSF81296">
    <property type="entry name" value="E set domains"/>
    <property type="match status" value="1"/>
</dbReference>
<protein>
    <recommendedName>
        <fullName evidence="2">Arrestin C-terminal-like domain-containing protein</fullName>
    </recommendedName>
</protein>
<dbReference type="eggNOG" id="ENOG502RWPB">
    <property type="taxonomic scope" value="Eukaryota"/>
</dbReference>
<feature type="compositionally biased region" description="Low complexity" evidence="1">
    <location>
        <begin position="690"/>
        <end position="702"/>
    </location>
</feature>
<organism evidence="3 4">
    <name type="scientific">Endocarpon pusillum (strain Z07020 / HMAS-L-300199)</name>
    <name type="common">Lichen-forming fungus</name>
    <dbReference type="NCBI Taxonomy" id="1263415"/>
    <lineage>
        <taxon>Eukaryota</taxon>
        <taxon>Fungi</taxon>
        <taxon>Dikarya</taxon>
        <taxon>Ascomycota</taxon>
        <taxon>Pezizomycotina</taxon>
        <taxon>Eurotiomycetes</taxon>
        <taxon>Chaetothyriomycetidae</taxon>
        <taxon>Verrucariales</taxon>
        <taxon>Verrucariaceae</taxon>
        <taxon>Endocarpon</taxon>
    </lineage>
</organism>
<evidence type="ECO:0000259" key="2">
    <source>
        <dbReference type="SMART" id="SM01017"/>
    </source>
</evidence>
<sequence>MSTTEHSMKSSFSHRASTEHVRSRGSPLTTKNLNVFQKPPSASSRHRIHELSDIREVSGSSKEGTVLKKLSPMLDVFKDRKVSESMSQLTSQEYGDVENNLEDTPPSRPLTPSREMGSRAPSALSLLMKDVPERRSSASFLGKCNAMSRHSSVNDLPSWKLPPPSAAGQTIPSRGRVSSPVRNVMKHDPTASNTVRSPSKTFIRTTPPLDILDLGNTRHGRVDISLQTPAPLFVGGGTIEGHLLLTVDGGSTHKIKAKPLFISRLSIDVIGVEEVTDGRRWVFLSLATELFDIDHPPPAPLVSAQTPASGPELSWPLKPSSVVIPFCLNLPLNIGPPPYVSKQARIRYILCGTAHVRSAGKRALIRQSFEIQMLTVYDPEKALSTLPSPLLATEQLSIPHGTVTQTIKLTAGLHRQTWVNGAMIFVDVHVMNNSPKTLKKIEVQLEKSTLWYSHAAAGTIEKRATHLRLPKRSDSEVVCISVFKKSKDWKGIPSHSSEVRTCDLEIPRGHVTICTGRYFEVRYFLNIILTVATFKTIAVQLPVTLIHINSLDIVPNSLAQVAASIEAKRARTVSVPYEALYPPFHQGQAFTAPRRQSLERMRRASGGLNMDDLAALTHDLDASPRRFARASSHGHRHESITSAAFPGENDPPSRVSMAPSSHHHHTHHNSCYHCHLQDADRPQHSRHKPSLSSLPGPKLPRLQLSTSGLGFSESEFEIAPDSPPRKVMLSESERKLILQERELKLQRQMSQKKQSTQQLQRKPSLSLSTREAAEKERLNGPPGGYRGWRNVALQPMVTSATHNDQGNSGMAHPSSKAGRAMPLANTRSRSRTGPGRLDLNGPSTSTKMPGQDRGKAKASIDRGCGRGSGERFRVAPAGTGGGRGLRKSVEW</sequence>
<reference evidence="4" key="1">
    <citation type="journal article" date="2014" name="BMC Genomics">
        <title>Genome characteristics reveal the impact of lichenization on lichen-forming fungus Endocarpon pusillum Hedwig (Verrucariales, Ascomycota).</title>
        <authorList>
            <person name="Wang Y.-Y."/>
            <person name="Liu B."/>
            <person name="Zhang X.-Y."/>
            <person name="Zhou Q.-M."/>
            <person name="Zhang T."/>
            <person name="Li H."/>
            <person name="Yu Y.-F."/>
            <person name="Zhang X.-L."/>
            <person name="Hao X.-Y."/>
            <person name="Wang M."/>
            <person name="Wang L."/>
            <person name="Wei J.-C."/>
        </authorList>
    </citation>
    <scope>NUCLEOTIDE SEQUENCE [LARGE SCALE GENOMIC DNA]</scope>
    <source>
        <strain evidence="4">Z07020 / HMAS-L-300199</strain>
    </source>
</reference>
<gene>
    <name evidence="3" type="ORF">EPUS_05700</name>
</gene>
<dbReference type="OrthoDB" id="298939at2759"/>
<feature type="region of interest" description="Disordered" evidence="1">
    <location>
        <begin position="627"/>
        <end position="705"/>
    </location>
</feature>
<feature type="compositionally biased region" description="Polar residues" evidence="1">
    <location>
        <begin position="796"/>
        <end position="808"/>
    </location>
</feature>
<accession>U1GLA8</accession>
<dbReference type="SMART" id="SM01017">
    <property type="entry name" value="Arrestin_C"/>
    <property type="match status" value="1"/>
</dbReference>
<feature type="compositionally biased region" description="Basic residues" evidence="1">
    <location>
        <begin position="627"/>
        <end position="636"/>
    </location>
</feature>
<dbReference type="InterPro" id="IPR014752">
    <property type="entry name" value="Arrestin-like_C"/>
</dbReference>
<name>U1GLA8_ENDPU</name>
<evidence type="ECO:0000256" key="1">
    <source>
        <dbReference type="SAM" id="MobiDB-lite"/>
    </source>
</evidence>
<feature type="region of interest" description="Disordered" evidence="1">
    <location>
        <begin position="163"/>
        <end position="202"/>
    </location>
</feature>
<dbReference type="Pfam" id="PF02752">
    <property type="entry name" value="Arrestin_C"/>
    <property type="match status" value="1"/>
</dbReference>
<feature type="compositionally biased region" description="Polar residues" evidence="1">
    <location>
        <begin position="190"/>
        <end position="202"/>
    </location>
</feature>
<evidence type="ECO:0000313" key="3">
    <source>
        <dbReference type="EMBL" id="ERF72646.1"/>
    </source>
</evidence>
<feature type="domain" description="Arrestin C-terminal-like" evidence="2">
    <location>
        <begin position="403"/>
        <end position="550"/>
    </location>
</feature>
<feature type="compositionally biased region" description="Basic and acidic residues" evidence="1">
    <location>
        <begin position="850"/>
        <end position="873"/>
    </location>
</feature>
<feature type="region of interest" description="Disordered" evidence="1">
    <location>
        <begin position="1"/>
        <end position="48"/>
    </location>
</feature>
<feature type="compositionally biased region" description="Polar residues" evidence="1">
    <location>
        <begin position="26"/>
        <end position="43"/>
    </location>
</feature>
<dbReference type="HOGENOM" id="CLU_016010_0_0_1"/>
<proteinExistence type="predicted"/>
<dbReference type="OMA" id="WVNGAMI"/>
<feature type="region of interest" description="Disordered" evidence="1">
    <location>
        <begin position="745"/>
        <end position="891"/>
    </location>
</feature>
<dbReference type="Gene3D" id="2.60.40.640">
    <property type="match status" value="2"/>
</dbReference>
<dbReference type="GeneID" id="19240648"/>
<feature type="compositionally biased region" description="Polar residues" evidence="1">
    <location>
        <begin position="747"/>
        <end position="769"/>
    </location>
</feature>